<dbReference type="PANTHER" id="PTHR37308:SF1">
    <property type="entry name" value="POLYPRENYL-PHOSPHATE TRANSPORTER"/>
    <property type="match status" value="1"/>
</dbReference>
<feature type="transmembrane region" description="Helical" evidence="1">
    <location>
        <begin position="95"/>
        <end position="115"/>
    </location>
</feature>
<comment type="caution">
    <text evidence="2">The sequence shown here is derived from an EMBL/GenBank/DDBJ whole genome shotgun (WGS) entry which is preliminary data.</text>
</comment>
<gene>
    <name evidence="2" type="ORF">CGZ94_12065</name>
</gene>
<dbReference type="Proteomes" id="UP000215896">
    <property type="component" value="Unassembled WGS sequence"/>
</dbReference>
<dbReference type="OrthoDB" id="9793746at2"/>
<evidence type="ECO:0000313" key="2">
    <source>
        <dbReference type="EMBL" id="OYO12644.1"/>
    </source>
</evidence>
<dbReference type="Pfam" id="PF04018">
    <property type="entry name" value="VCA0040-like"/>
    <property type="match status" value="1"/>
</dbReference>
<sequence>MTVETRPESDARPSAPRRSPFALLINWLRGIVIGMAELVPGVSGGTVALVVGCYDDLIGSASRVVRGFVALIRPPEGKTRAQAFREQIGAVRWSLVIPVVIGMGTAIVALSSVMHGFVEGSPELSRALFAGMVLASLLVPISMLGTQTRAPGGAGSRVLELAVVVIVAAGLFLLLGLRDPGAAATNPSPVFVFVAAALAICALVVPGVSGSFLLLTMGLYAPTLAAVSGRDFGYLAVFALGAIVGLGTFVQVLNWLLRSHRRWTLLVMLGLMAGSLRALWPWQAADGSLLAVPAAPWSAIGLFVVGVAVVLAMWGIERVLMRRREAVEAPAPVG</sequence>
<dbReference type="AlphaFoldDB" id="A0A255GI33"/>
<dbReference type="InterPro" id="IPR007163">
    <property type="entry name" value="VCA0040-like"/>
</dbReference>
<keyword evidence="3" id="KW-1185">Reference proteome</keyword>
<feature type="transmembrane region" description="Helical" evidence="1">
    <location>
        <begin position="294"/>
        <end position="316"/>
    </location>
</feature>
<keyword evidence="1" id="KW-1133">Transmembrane helix</keyword>
<evidence type="ECO:0000256" key="1">
    <source>
        <dbReference type="SAM" id="Phobius"/>
    </source>
</evidence>
<organism evidence="2 3">
    <name type="scientific">Enemella evansiae</name>
    <dbReference type="NCBI Taxonomy" id="2016499"/>
    <lineage>
        <taxon>Bacteria</taxon>
        <taxon>Bacillati</taxon>
        <taxon>Actinomycetota</taxon>
        <taxon>Actinomycetes</taxon>
        <taxon>Propionibacteriales</taxon>
        <taxon>Propionibacteriaceae</taxon>
        <taxon>Enemella</taxon>
    </lineage>
</organism>
<feature type="transmembrane region" description="Helical" evidence="1">
    <location>
        <begin position="158"/>
        <end position="177"/>
    </location>
</feature>
<keyword evidence="1" id="KW-0472">Membrane</keyword>
<protein>
    <submittedName>
        <fullName evidence="2">DUF368 domain-containing protein</fullName>
    </submittedName>
</protein>
<proteinExistence type="predicted"/>
<dbReference type="RefSeq" id="WP_094405784.1">
    <property type="nucleotide sequence ID" value="NZ_NMVO01000014.1"/>
</dbReference>
<dbReference type="EMBL" id="NMVO01000014">
    <property type="protein sequence ID" value="OYO12644.1"/>
    <property type="molecule type" value="Genomic_DNA"/>
</dbReference>
<dbReference type="PANTHER" id="PTHR37308">
    <property type="entry name" value="INTEGRAL MEMBRANE PROTEIN"/>
    <property type="match status" value="1"/>
</dbReference>
<feature type="transmembrane region" description="Helical" evidence="1">
    <location>
        <begin position="263"/>
        <end position="282"/>
    </location>
</feature>
<name>A0A255GI33_9ACTN</name>
<feature type="transmembrane region" description="Helical" evidence="1">
    <location>
        <begin position="189"/>
        <end position="220"/>
    </location>
</feature>
<feature type="transmembrane region" description="Helical" evidence="1">
    <location>
        <begin position="232"/>
        <end position="256"/>
    </location>
</feature>
<reference evidence="2 3" key="1">
    <citation type="submission" date="2017-07" db="EMBL/GenBank/DDBJ databases">
        <title>Draft whole genome sequences of clinical Proprionibacteriaceae strains.</title>
        <authorList>
            <person name="Bernier A.-M."/>
            <person name="Bernard K."/>
            <person name="Domingo M.-C."/>
        </authorList>
    </citation>
    <scope>NUCLEOTIDE SEQUENCE [LARGE SCALE GENOMIC DNA]</scope>
    <source>
        <strain evidence="2 3">NML 030167</strain>
    </source>
</reference>
<keyword evidence="1" id="KW-0812">Transmembrane</keyword>
<evidence type="ECO:0000313" key="3">
    <source>
        <dbReference type="Proteomes" id="UP000215896"/>
    </source>
</evidence>
<accession>A0A255GI33</accession>